<evidence type="ECO:0000313" key="7">
    <source>
        <dbReference type="RefSeq" id="XP_071939862.1"/>
    </source>
</evidence>
<comment type="subcellular location">
    <subcellularLocation>
        <location evidence="1">Nucleus</location>
    </subcellularLocation>
</comment>
<keyword evidence="4" id="KW-0539">Nucleus</keyword>
<evidence type="ECO:0000259" key="5">
    <source>
        <dbReference type="Pfam" id="PF05916"/>
    </source>
</evidence>
<gene>
    <name evidence="7" type="primary">LOC113734783</name>
</gene>
<evidence type="ECO:0000256" key="1">
    <source>
        <dbReference type="ARBA" id="ARBA00004123"/>
    </source>
</evidence>
<dbReference type="RefSeq" id="XP_071939862.1">
    <property type="nucleotide sequence ID" value="XM_072083761.1"/>
</dbReference>
<dbReference type="PANTHER" id="PTHR22768:SF0">
    <property type="entry name" value="DNA REPLICATION COMPLEX GINS PROTEIN PSF3"/>
    <property type="match status" value="1"/>
</dbReference>
<comment type="similarity">
    <text evidence="2">Belongs to the GINS3/PSF3 family.</text>
</comment>
<accession>A0ABM4X750</accession>
<keyword evidence="3" id="KW-0235">DNA replication</keyword>
<feature type="domain" description="GINS subunit" evidence="5">
    <location>
        <begin position="128"/>
        <end position="219"/>
    </location>
</feature>
<reference evidence="7" key="1">
    <citation type="submission" date="2025-08" db="UniProtKB">
        <authorList>
            <consortium name="RefSeq"/>
        </authorList>
    </citation>
    <scope>IDENTIFICATION</scope>
    <source>
        <tissue evidence="7">Leaves</tissue>
    </source>
</reference>
<dbReference type="InterPro" id="IPR010492">
    <property type="entry name" value="GINS_Psf3"/>
</dbReference>
<dbReference type="CDD" id="cd11713">
    <property type="entry name" value="GINS_A_psf3"/>
    <property type="match status" value="1"/>
</dbReference>
<dbReference type="GeneID" id="113734783"/>
<dbReference type="InterPro" id="IPR036224">
    <property type="entry name" value="GINS_bundle-like_dom_sf"/>
</dbReference>
<keyword evidence="6" id="KW-1185">Reference proteome</keyword>
<evidence type="ECO:0000256" key="4">
    <source>
        <dbReference type="ARBA" id="ARBA00023242"/>
    </source>
</evidence>
<dbReference type="Gene3D" id="1.20.58.2050">
    <property type="match status" value="1"/>
</dbReference>
<dbReference type="Proteomes" id="UP001652660">
    <property type="component" value="Chromosome 3e"/>
</dbReference>
<evidence type="ECO:0000256" key="3">
    <source>
        <dbReference type="ARBA" id="ARBA00022705"/>
    </source>
</evidence>
<dbReference type="Pfam" id="PF05916">
    <property type="entry name" value="Sld5"/>
    <property type="match status" value="1"/>
</dbReference>
<protein>
    <submittedName>
        <fullName evidence="7">DNA replication complex GINS protein PSF3-like</fullName>
    </submittedName>
</protein>
<proteinExistence type="inferred from homology"/>
<dbReference type="InterPro" id="IPR021151">
    <property type="entry name" value="GINS_A"/>
</dbReference>
<dbReference type="SUPFAM" id="SSF158573">
    <property type="entry name" value="GINS helical bundle-like"/>
    <property type="match status" value="1"/>
</dbReference>
<name>A0ABM4X750_COFAR</name>
<organism evidence="6 7">
    <name type="scientific">Coffea arabica</name>
    <name type="common">Arabian coffee</name>
    <dbReference type="NCBI Taxonomy" id="13443"/>
    <lineage>
        <taxon>Eukaryota</taxon>
        <taxon>Viridiplantae</taxon>
        <taxon>Streptophyta</taxon>
        <taxon>Embryophyta</taxon>
        <taxon>Tracheophyta</taxon>
        <taxon>Spermatophyta</taxon>
        <taxon>Magnoliopsida</taxon>
        <taxon>eudicotyledons</taxon>
        <taxon>Gunneridae</taxon>
        <taxon>Pentapetalae</taxon>
        <taxon>asterids</taxon>
        <taxon>lamiids</taxon>
        <taxon>Gentianales</taxon>
        <taxon>Rubiaceae</taxon>
        <taxon>Ixoroideae</taxon>
        <taxon>Gardenieae complex</taxon>
        <taxon>Bertiereae - Coffeeae clade</taxon>
        <taxon>Coffeeae</taxon>
        <taxon>Coffea</taxon>
    </lineage>
</organism>
<dbReference type="InterPro" id="IPR038437">
    <property type="entry name" value="GINS_Psf3_sf"/>
</dbReference>
<evidence type="ECO:0000256" key="2">
    <source>
        <dbReference type="ARBA" id="ARBA00006343"/>
    </source>
</evidence>
<evidence type="ECO:0000313" key="6">
    <source>
        <dbReference type="Proteomes" id="UP001652660"/>
    </source>
</evidence>
<dbReference type="PANTHER" id="PTHR22768">
    <property type="entry name" value="DNA REPLICATION COMPLEX GINS PROTEIN PSF3"/>
    <property type="match status" value="1"/>
</dbReference>
<sequence>MDELNYGVLDEVWVNMFDFFDRSDQVKKLFKKYKFHPLPCAKMKLKTNYDQLGLNVVYTATEFFMEAQARDSIGDDNIKKQNSLGNNLANQVEAGAKVELPFCLARDLHVRGVVAIDVPPYFRKVSRTRKEIEADAAHVDLRSRSQYFYELGLKIVPLAGDKSIGPFLLVAFQTRYKEVLVKAHTAASAVASKHLTLLTNEEVKLCEAGQSSTAAFKKWRMGAPRLQKAPVLGRKRKPIE</sequence>